<keyword evidence="2" id="KW-1185">Reference proteome</keyword>
<gene>
    <name evidence="1" type="ORF">DES40_1486</name>
</gene>
<dbReference type="AlphaFoldDB" id="A0A420WMD8"/>
<protein>
    <recommendedName>
        <fullName evidence="3">FlgN protein</fullName>
    </recommendedName>
</protein>
<name>A0A420WMD8_9PROT</name>
<organism evidence="1 2">
    <name type="scientific">Litorimonas taeanensis</name>
    <dbReference type="NCBI Taxonomy" id="568099"/>
    <lineage>
        <taxon>Bacteria</taxon>
        <taxon>Pseudomonadati</taxon>
        <taxon>Pseudomonadota</taxon>
        <taxon>Alphaproteobacteria</taxon>
        <taxon>Maricaulales</taxon>
        <taxon>Robiginitomaculaceae</taxon>
    </lineage>
</organism>
<dbReference type="RefSeq" id="WP_121100104.1">
    <property type="nucleotide sequence ID" value="NZ_RBII01000001.1"/>
</dbReference>
<reference evidence="1 2" key="1">
    <citation type="submission" date="2018-10" db="EMBL/GenBank/DDBJ databases">
        <title>Genomic Encyclopedia of Type Strains, Phase IV (KMG-IV): sequencing the most valuable type-strain genomes for metagenomic binning, comparative biology and taxonomic classification.</title>
        <authorList>
            <person name="Goeker M."/>
        </authorList>
    </citation>
    <scope>NUCLEOTIDE SEQUENCE [LARGE SCALE GENOMIC DNA]</scope>
    <source>
        <strain evidence="1 2">DSM 22008</strain>
    </source>
</reference>
<evidence type="ECO:0000313" key="2">
    <source>
        <dbReference type="Proteomes" id="UP000282211"/>
    </source>
</evidence>
<accession>A0A420WMD8</accession>
<dbReference type="Proteomes" id="UP000282211">
    <property type="component" value="Unassembled WGS sequence"/>
</dbReference>
<proteinExistence type="predicted"/>
<evidence type="ECO:0000313" key="1">
    <source>
        <dbReference type="EMBL" id="RKQ72149.1"/>
    </source>
</evidence>
<sequence length="125" mass="14025">MSNLKATLSALMKVVKAENTELRSGVYTTMKDTLSAKSNLMKQLEAGLQSEVGAQDKPALAEDLKRLESILKENDYLMKSAINSVRLAYKQLSVIRNTEKKVGAYNRFGKTLYMEDQHGLRNKLV</sequence>
<evidence type="ECO:0008006" key="3">
    <source>
        <dbReference type="Google" id="ProtNLM"/>
    </source>
</evidence>
<dbReference type="EMBL" id="RBII01000001">
    <property type="protein sequence ID" value="RKQ72149.1"/>
    <property type="molecule type" value="Genomic_DNA"/>
</dbReference>
<dbReference type="InParanoid" id="A0A420WMD8"/>
<comment type="caution">
    <text evidence="1">The sequence shown here is derived from an EMBL/GenBank/DDBJ whole genome shotgun (WGS) entry which is preliminary data.</text>
</comment>